<dbReference type="AlphaFoldDB" id="A0A6L5YS21"/>
<evidence type="ECO:0000256" key="6">
    <source>
        <dbReference type="ARBA" id="ARBA00022741"/>
    </source>
</evidence>
<evidence type="ECO:0000259" key="10">
    <source>
        <dbReference type="Pfam" id="PF01743"/>
    </source>
</evidence>
<keyword evidence="5" id="KW-0479">Metal-binding</keyword>
<feature type="domain" description="tRNA nucleotidyltransferase/poly(A) polymerase RNA and SrmB- binding" evidence="11">
    <location>
        <begin position="171"/>
        <end position="232"/>
    </location>
</feature>
<dbReference type="RefSeq" id="WP_154430363.1">
    <property type="nucleotide sequence ID" value="NZ_VUNI01000018.1"/>
</dbReference>
<dbReference type="InterPro" id="IPR032810">
    <property type="entry name" value="CCA-adding_enz_C"/>
</dbReference>
<dbReference type="Gene3D" id="1.10.3090.10">
    <property type="entry name" value="cca-adding enzyme, domain 2"/>
    <property type="match status" value="1"/>
</dbReference>
<evidence type="ECO:0000259" key="11">
    <source>
        <dbReference type="Pfam" id="PF12627"/>
    </source>
</evidence>
<gene>
    <name evidence="13" type="ORF">FYJ75_10245</name>
</gene>
<keyword evidence="3" id="KW-0819">tRNA processing</keyword>
<evidence type="ECO:0000256" key="2">
    <source>
        <dbReference type="ARBA" id="ARBA00022679"/>
    </source>
</evidence>
<dbReference type="InterPro" id="IPR032828">
    <property type="entry name" value="PolyA_RNA-bd"/>
</dbReference>
<dbReference type="InterPro" id="IPR002646">
    <property type="entry name" value="PolA_pol_head_dom"/>
</dbReference>
<dbReference type="Gene3D" id="1.10.246.80">
    <property type="match status" value="1"/>
</dbReference>
<dbReference type="NCBIfam" id="NF009814">
    <property type="entry name" value="PRK13299.1"/>
    <property type="match status" value="1"/>
</dbReference>
<dbReference type="EC" id="2.7.7.72" evidence="13"/>
<comment type="cofactor">
    <cofactor evidence="1">
        <name>Mg(2+)</name>
        <dbReference type="ChEBI" id="CHEBI:18420"/>
    </cofactor>
</comment>
<keyword evidence="2 9" id="KW-0808">Transferase</keyword>
<evidence type="ECO:0000256" key="1">
    <source>
        <dbReference type="ARBA" id="ARBA00001946"/>
    </source>
</evidence>
<dbReference type="InterPro" id="IPR050264">
    <property type="entry name" value="Bact_CCA-adding_enz_type3_sf"/>
</dbReference>
<comment type="caution">
    <text evidence="13">The sequence shown here is derived from an EMBL/GenBank/DDBJ whole genome shotgun (WGS) entry which is preliminary data.</text>
</comment>
<keyword evidence="4 13" id="KW-0548">Nucleotidyltransferase</keyword>
<dbReference type="PANTHER" id="PTHR46173:SF1">
    <property type="entry name" value="CCA TRNA NUCLEOTIDYLTRANSFERASE 1, MITOCHONDRIAL"/>
    <property type="match status" value="1"/>
</dbReference>
<dbReference type="GO" id="GO:0008033">
    <property type="term" value="P:tRNA processing"/>
    <property type="evidence" value="ECO:0007669"/>
    <property type="project" value="UniProtKB-KW"/>
</dbReference>
<dbReference type="GO" id="GO:0004810">
    <property type="term" value="F:CCA tRNA nucleotidyltransferase activity"/>
    <property type="evidence" value="ECO:0007669"/>
    <property type="project" value="UniProtKB-EC"/>
</dbReference>
<evidence type="ECO:0000256" key="5">
    <source>
        <dbReference type="ARBA" id="ARBA00022723"/>
    </source>
</evidence>
<keyword evidence="7" id="KW-0460">Magnesium</keyword>
<keyword evidence="8 9" id="KW-0694">RNA-binding</keyword>
<dbReference type="GO" id="GO:0046872">
    <property type="term" value="F:metal ion binding"/>
    <property type="evidence" value="ECO:0007669"/>
    <property type="project" value="UniProtKB-KW"/>
</dbReference>
<keyword evidence="6" id="KW-0547">Nucleotide-binding</keyword>
<name>A0A6L5YS21_9FIRM</name>
<dbReference type="Pfam" id="PF01743">
    <property type="entry name" value="PolyA_pol"/>
    <property type="match status" value="1"/>
</dbReference>
<dbReference type="PANTHER" id="PTHR46173">
    <property type="entry name" value="CCA TRNA NUCLEOTIDYLTRANSFERASE 1, MITOCHONDRIAL"/>
    <property type="match status" value="1"/>
</dbReference>
<evidence type="ECO:0000256" key="7">
    <source>
        <dbReference type="ARBA" id="ARBA00022842"/>
    </source>
</evidence>
<evidence type="ECO:0000256" key="3">
    <source>
        <dbReference type="ARBA" id="ARBA00022694"/>
    </source>
</evidence>
<dbReference type="Pfam" id="PF12627">
    <property type="entry name" value="PolyA_pol_RNAbd"/>
    <property type="match status" value="1"/>
</dbReference>
<feature type="domain" description="Poly A polymerase head" evidence="10">
    <location>
        <begin position="25"/>
        <end position="144"/>
    </location>
</feature>
<dbReference type="CDD" id="cd05398">
    <property type="entry name" value="NT_ClassII-CCAase"/>
    <property type="match status" value="1"/>
</dbReference>
<proteinExistence type="inferred from homology"/>
<evidence type="ECO:0000313" key="13">
    <source>
        <dbReference type="EMBL" id="MST75393.1"/>
    </source>
</evidence>
<feature type="domain" description="CCA-adding enzyme C-terminal" evidence="12">
    <location>
        <begin position="299"/>
        <end position="438"/>
    </location>
</feature>
<dbReference type="SUPFAM" id="SSF81891">
    <property type="entry name" value="Poly A polymerase C-terminal region-like"/>
    <property type="match status" value="1"/>
</dbReference>
<evidence type="ECO:0000256" key="4">
    <source>
        <dbReference type="ARBA" id="ARBA00022695"/>
    </source>
</evidence>
<organism evidence="13 14">
    <name type="scientific">Roseburia porci</name>
    <dbReference type="NCBI Taxonomy" id="2605790"/>
    <lineage>
        <taxon>Bacteria</taxon>
        <taxon>Bacillati</taxon>
        <taxon>Bacillota</taxon>
        <taxon>Clostridia</taxon>
        <taxon>Lachnospirales</taxon>
        <taxon>Lachnospiraceae</taxon>
        <taxon>Roseburia</taxon>
    </lineage>
</organism>
<comment type="similarity">
    <text evidence="9">Belongs to the tRNA nucleotidyltransferase/poly(A) polymerase family.</text>
</comment>
<protein>
    <submittedName>
        <fullName evidence="13">CCA tRNA nucleotidyltransferase</fullName>
        <ecNumber evidence="13">2.7.7.72</ecNumber>
    </submittedName>
</protein>
<dbReference type="Proteomes" id="UP000474024">
    <property type="component" value="Unassembled WGS sequence"/>
</dbReference>
<evidence type="ECO:0000256" key="8">
    <source>
        <dbReference type="ARBA" id="ARBA00022884"/>
    </source>
</evidence>
<evidence type="ECO:0000259" key="12">
    <source>
        <dbReference type="Pfam" id="PF13735"/>
    </source>
</evidence>
<keyword evidence="14" id="KW-1185">Reference proteome</keyword>
<dbReference type="GO" id="GO:0000166">
    <property type="term" value="F:nucleotide binding"/>
    <property type="evidence" value="ECO:0007669"/>
    <property type="project" value="UniProtKB-KW"/>
</dbReference>
<dbReference type="Pfam" id="PF13735">
    <property type="entry name" value="tRNA_NucTran2_2"/>
    <property type="match status" value="1"/>
</dbReference>
<dbReference type="Gene3D" id="3.30.460.10">
    <property type="entry name" value="Beta Polymerase, domain 2"/>
    <property type="match status" value="1"/>
</dbReference>
<dbReference type="SUPFAM" id="SSF81301">
    <property type="entry name" value="Nucleotidyltransferase"/>
    <property type="match status" value="1"/>
</dbReference>
<accession>A0A6L5YS21</accession>
<dbReference type="EMBL" id="VUNI01000018">
    <property type="protein sequence ID" value="MST75393.1"/>
    <property type="molecule type" value="Genomic_DNA"/>
</dbReference>
<dbReference type="GO" id="GO:0000049">
    <property type="term" value="F:tRNA binding"/>
    <property type="evidence" value="ECO:0007669"/>
    <property type="project" value="TreeGrafter"/>
</dbReference>
<dbReference type="InterPro" id="IPR043519">
    <property type="entry name" value="NT_sf"/>
</dbReference>
<evidence type="ECO:0000313" key="14">
    <source>
        <dbReference type="Proteomes" id="UP000474024"/>
    </source>
</evidence>
<sequence length="447" mass="51125">MHSFKLPENVNFIIHTLMEHGFEGYAVGGCVRDTLLGRNPQDWDITTSARPEQVKELFSHTIDTGIQHGTVTVMLDHEGYEVTTYRIDGEYEDARHPKEVTFTANLIEDLKRRDFTINAMAYNEAAGLVDAFDGIGDLKRKVIRCVGDPMERFSEDALRMLRAVRFAAQLGFEIAPDTKDAVSRLAETIQKVSAERIQVELVKLLVSDHPEEIRQVYELGLSAQVLPEFDRMMQTPQRNIHHCYSVGEHTIHALMQIRADKVLRLTMLFHDVAKPLCITVDDNGEEHYHGHPKMGADMTKQILRRLKFDNDTIDRTAKLVAAHDDRPPLTEKAIRRAVSRIGLEQYPQLFEVKRADTLAQSAYQREEKLAYIAGYEAIYQDILRKNQCLQKKDMSVNGRDLIAYGMKPGKQMGEILNQLFEAVLEQPELNDREKLLQLAHKFADPFI</sequence>
<evidence type="ECO:0000256" key="9">
    <source>
        <dbReference type="RuleBase" id="RU003953"/>
    </source>
</evidence>
<reference evidence="13 14" key="1">
    <citation type="submission" date="2019-08" db="EMBL/GenBank/DDBJ databases">
        <title>In-depth cultivation of the pig gut microbiome towards novel bacterial diversity and tailored functional studies.</title>
        <authorList>
            <person name="Wylensek D."/>
            <person name="Hitch T.C.A."/>
            <person name="Clavel T."/>
        </authorList>
    </citation>
    <scope>NUCLEOTIDE SEQUENCE [LARGE SCALE GENOMIC DNA]</scope>
    <source>
        <strain evidence="13 14">MUC/MUC-530-WT-4D</strain>
    </source>
</reference>